<organism evidence="5 6">
    <name type="scientific">Dictyostelium purpureum</name>
    <name type="common">Slime mold</name>
    <dbReference type="NCBI Taxonomy" id="5786"/>
    <lineage>
        <taxon>Eukaryota</taxon>
        <taxon>Amoebozoa</taxon>
        <taxon>Evosea</taxon>
        <taxon>Eumycetozoa</taxon>
        <taxon>Dictyostelia</taxon>
        <taxon>Dictyosteliales</taxon>
        <taxon>Dictyosteliaceae</taxon>
        <taxon>Dictyostelium</taxon>
    </lineage>
</organism>
<gene>
    <name evidence="5" type="ORF">DICPUDRAFT_152231</name>
</gene>
<dbReference type="Gene3D" id="2.130.10.10">
    <property type="entry name" value="YVTN repeat-like/Quinoprotein amine dehydrogenase"/>
    <property type="match status" value="2"/>
</dbReference>
<dbReference type="InterPro" id="IPR015943">
    <property type="entry name" value="WD40/YVTN_repeat-like_dom_sf"/>
</dbReference>
<feature type="repeat" description="WD" evidence="3">
    <location>
        <begin position="560"/>
        <end position="593"/>
    </location>
</feature>
<keyword evidence="1 3" id="KW-0853">WD repeat</keyword>
<dbReference type="InterPro" id="IPR019775">
    <property type="entry name" value="WD40_repeat_CS"/>
</dbReference>
<dbReference type="RefSeq" id="XP_003288048.1">
    <property type="nucleotide sequence ID" value="XM_003288000.1"/>
</dbReference>
<feature type="repeat" description="WD" evidence="3">
    <location>
        <begin position="432"/>
        <end position="471"/>
    </location>
</feature>
<dbReference type="VEuPathDB" id="AmoebaDB:DICPUDRAFT_152231"/>
<accession>F0ZKT6</accession>
<reference evidence="6" key="1">
    <citation type="journal article" date="2011" name="Genome Biol.">
        <title>Comparative genomics of the social amoebae Dictyostelium discoideum and Dictyostelium purpureum.</title>
        <authorList>
            <consortium name="US DOE Joint Genome Institute (JGI-PGF)"/>
            <person name="Sucgang R."/>
            <person name="Kuo A."/>
            <person name="Tian X."/>
            <person name="Salerno W."/>
            <person name="Parikh A."/>
            <person name="Feasley C.L."/>
            <person name="Dalin E."/>
            <person name="Tu H."/>
            <person name="Huang E."/>
            <person name="Barry K."/>
            <person name="Lindquist E."/>
            <person name="Shapiro H."/>
            <person name="Bruce D."/>
            <person name="Schmutz J."/>
            <person name="Salamov A."/>
            <person name="Fey P."/>
            <person name="Gaudet P."/>
            <person name="Anjard C."/>
            <person name="Babu M.M."/>
            <person name="Basu S."/>
            <person name="Bushmanova Y."/>
            <person name="van der Wel H."/>
            <person name="Katoh-Kurasawa M."/>
            <person name="Dinh C."/>
            <person name="Coutinho P.M."/>
            <person name="Saito T."/>
            <person name="Elias M."/>
            <person name="Schaap P."/>
            <person name="Kay R.R."/>
            <person name="Henrissat B."/>
            <person name="Eichinger L."/>
            <person name="Rivero F."/>
            <person name="Putnam N.H."/>
            <person name="West C.M."/>
            <person name="Loomis W.F."/>
            <person name="Chisholm R.L."/>
            <person name="Shaulsky G."/>
            <person name="Strassmann J.E."/>
            <person name="Queller D.C."/>
            <person name="Kuspa A."/>
            <person name="Grigoriev I.V."/>
        </authorList>
    </citation>
    <scope>NUCLEOTIDE SEQUENCE [LARGE SCALE GENOMIC DNA]</scope>
    <source>
        <strain evidence="6">QSDP1</strain>
    </source>
</reference>
<dbReference type="InParanoid" id="F0ZKT6"/>
<dbReference type="Pfam" id="PF00400">
    <property type="entry name" value="WD40"/>
    <property type="match status" value="5"/>
</dbReference>
<dbReference type="PROSITE" id="PS50082">
    <property type="entry name" value="WD_REPEATS_2"/>
    <property type="match status" value="4"/>
</dbReference>
<feature type="repeat" description="WD" evidence="3">
    <location>
        <begin position="304"/>
        <end position="343"/>
    </location>
</feature>
<dbReference type="PROSITE" id="PS50294">
    <property type="entry name" value="WD_REPEATS_REGION"/>
    <property type="match status" value="3"/>
</dbReference>
<feature type="domain" description="Nucleotide-diphospho-sugar transferase" evidence="4">
    <location>
        <begin position="40"/>
        <end position="269"/>
    </location>
</feature>
<dbReference type="PANTHER" id="PTHR19879:SF9">
    <property type="entry name" value="TRANSCRIPTION INITIATION FACTOR TFIID SUBUNIT 5"/>
    <property type="match status" value="1"/>
</dbReference>
<dbReference type="AlphaFoldDB" id="F0ZKT6"/>
<dbReference type="PRINTS" id="PR00320">
    <property type="entry name" value="GPROTEINBRPT"/>
</dbReference>
<evidence type="ECO:0000256" key="1">
    <source>
        <dbReference type="ARBA" id="ARBA00022574"/>
    </source>
</evidence>
<evidence type="ECO:0000256" key="2">
    <source>
        <dbReference type="ARBA" id="ARBA00022737"/>
    </source>
</evidence>
<dbReference type="SMART" id="SM00320">
    <property type="entry name" value="WD40"/>
    <property type="match status" value="7"/>
</dbReference>
<keyword evidence="6" id="KW-1185">Reference proteome</keyword>
<feature type="repeat" description="WD" evidence="3">
    <location>
        <begin position="390"/>
        <end position="431"/>
    </location>
</feature>
<dbReference type="Pfam" id="PF03407">
    <property type="entry name" value="Nucleotid_trans"/>
    <property type="match status" value="1"/>
</dbReference>
<name>F0ZKT6_DICPU</name>
<dbReference type="PROSITE" id="PS00678">
    <property type="entry name" value="WD_REPEATS_1"/>
    <property type="match status" value="3"/>
</dbReference>
<dbReference type="InterPro" id="IPR036322">
    <property type="entry name" value="WD40_repeat_dom_sf"/>
</dbReference>
<dbReference type="eggNOG" id="KOG0263">
    <property type="taxonomic scope" value="Eukaryota"/>
</dbReference>
<dbReference type="OrthoDB" id="1712432at2759"/>
<dbReference type="GeneID" id="10501446"/>
<evidence type="ECO:0000256" key="3">
    <source>
        <dbReference type="PROSITE-ProRule" id="PRU00221"/>
    </source>
</evidence>
<protein>
    <recommendedName>
        <fullName evidence="4">Nucleotide-diphospho-sugar transferase domain-containing protein</fullName>
    </recommendedName>
</protein>
<dbReference type="Proteomes" id="UP000001064">
    <property type="component" value="Unassembled WGS sequence"/>
</dbReference>
<dbReference type="InterPro" id="IPR005069">
    <property type="entry name" value="Nucl-diP-sugar_transferase"/>
</dbReference>
<dbReference type="CDD" id="cd00200">
    <property type="entry name" value="WD40"/>
    <property type="match status" value="1"/>
</dbReference>
<evidence type="ECO:0000313" key="6">
    <source>
        <dbReference type="Proteomes" id="UP000001064"/>
    </source>
</evidence>
<dbReference type="STRING" id="5786.F0ZKT6"/>
<dbReference type="InterPro" id="IPR001680">
    <property type="entry name" value="WD40_rpt"/>
</dbReference>
<dbReference type="SUPFAM" id="SSF50978">
    <property type="entry name" value="WD40 repeat-like"/>
    <property type="match status" value="1"/>
</dbReference>
<sequence>MEPSSYIKKNDKIVLMCNYGFRDMTINLLNCFEKLNISRDRFLLYAIDDKSHQFFKSKGIESIRFSRDETNKKINTEFFDNEGVYGEEAESYGNIGFRAICNEKPLVVLEVLKQGYNVLWTDTDIVWQKDPFIHFYNEINKSNGFENNDDIDLYVQQDDDDICAGFYFIRSNPKTIKYIHDTIAFLNPMIDDQIAMRLFLKSQGVNILSKEILLKNQNSDKIKYVLLDRKLFPNGTAYFNLKLTQRANITPYIVHNNCIIGHRSKKERFIEYGLWSVDEKSLDISNNDNISNNEKTLISPKHILKAHTDIITSISSSNNQLYTTSMDKSIKIWEINGNTQLFKVLKSKYIHRRGAIWSTFIDDIKETILTASHDKTVQIWNKNFESINTFSGHTGIINQMVVIPNSDYILTCSDDSTIRLFSTQDSSYKRVYLGHSSWVSSIAFNNNIIYSCSNDETIRLWDFKTGRCLNIIKPYQGWIRKIILNLNNLISAGNDGTIKIWQCNEQGYIINEEQFKEIYTNGNSSINDMVVHENILYCAFDNGSLKSYNLTTLQLEKDYLGHKPSSINCIHVSKSLNLLFTGGFDRQIKSWEL</sequence>
<evidence type="ECO:0000259" key="4">
    <source>
        <dbReference type="Pfam" id="PF03407"/>
    </source>
</evidence>
<dbReference type="FunCoup" id="F0ZKT6">
    <property type="interactions" value="114"/>
</dbReference>
<dbReference type="EMBL" id="GL871060">
    <property type="protein sequence ID" value="EGC35435.1"/>
    <property type="molecule type" value="Genomic_DNA"/>
</dbReference>
<keyword evidence="2" id="KW-0677">Repeat</keyword>
<dbReference type="InterPro" id="IPR020472">
    <property type="entry name" value="WD40_PAC1"/>
</dbReference>
<evidence type="ECO:0000313" key="5">
    <source>
        <dbReference type="EMBL" id="EGC35435.1"/>
    </source>
</evidence>
<dbReference type="OMA" id="AICNEKP"/>
<dbReference type="PANTHER" id="PTHR19879">
    <property type="entry name" value="TRANSCRIPTION INITIATION FACTOR TFIID"/>
    <property type="match status" value="1"/>
</dbReference>
<proteinExistence type="predicted"/>
<dbReference type="KEGG" id="dpp:DICPUDRAFT_152231"/>